<evidence type="ECO:0000313" key="17">
    <source>
        <dbReference type="Proteomes" id="UP001289374"/>
    </source>
</evidence>
<sequence>MHTATILPLSDFLQLLAIFAHFDRVKAYKWFPVLEILKIMNPIFRVKEEYPGGSSSSSVWQLSSEQPPPEAVEYGVAPAPRPMEGLHEVGPPPFLMKTFDMVDDLTTAHIVSWSRGGHSFVVWDPHAFSTTLLPRYFKHNNFSSFVRQLNTYGFRKIDADKWEFANESFIRGQKHLLRNIRRRKAPPSQPLPHHQAIAGPCLELGRFGQDSEVERLRRDKQVMLMELVKLRQQQQTTRAYIQQMELRLQGTEKKQQQMMRFLARAMQNPDLIHQLVQQKQKNRELEEAITKKRRRPIEAGESSRIKVEPLEFGNPYGPQVSELEALALEMQGFGRAKRELEEESEDDEVEQLESYHDKELDEGFWEELLNEGFDEREGLSKNDEEGEEEDVNVLANRFGFLGSSPKKLS</sequence>
<proteinExistence type="inferred from homology"/>
<feature type="signal peptide" evidence="14">
    <location>
        <begin position="1"/>
        <end position="27"/>
    </location>
</feature>
<dbReference type="Proteomes" id="UP001289374">
    <property type="component" value="Unassembled WGS sequence"/>
</dbReference>
<keyword evidence="6" id="KW-0238">DNA-binding</keyword>
<keyword evidence="9" id="KW-0539">Nucleus</keyword>
<feature type="chain" id="PRO_5042138406" description="Heat stress transcription factor" evidence="14">
    <location>
        <begin position="28"/>
        <end position="409"/>
    </location>
</feature>
<comment type="similarity">
    <text evidence="2 12">Belongs to the HSF family.</text>
</comment>
<comment type="subcellular location">
    <subcellularLocation>
        <location evidence="1">Nucleus</location>
    </subcellularLocation>
</comment>
<keyword evidence="17" id="KW-1185">Reference proteome</keyword>
<evidence type="ECO:0000256" key="1">
    <source>
        <dbReference type="ARBA" id="ARBA00004123"/>
    </source>
</evidence>
<gene>
    <name evidence="16" type="ORF">Sango_0391000</name>
</gene>
<evidence type="ECO:0000256" key="8">
    <source>
        <dbReference type="ARBA" id="ARBA00023163"/>
    </source>
</evidence>
<evidence type="ECO:0000256" key="7">
    <source>
        <dbReference type="ARBA" id="ARBA00023159"/>
    </source>
</evidence>
<keyword evidence="14" id="KW-0732">Signal</keyword>
<comment type="function">
    <text evidence="10">DNA-binding protein that specifically binds heat shock promoter elements (HSE) and activates transcription.</text>
</comment>
<evidence type="ECO:0000256" key="13">
    <source>
        <dbReference type="SAM" id="Coils"/>
    </source>
</evidence>
<dbReference type="InterPro" id="IPR000232">
    <property type="entry name" value="HSF_DNA-bd"/>
</dbReference>
<organism evidence="16 17">
    <name type="scientific">Sesamum angolense</name>
    <dbReference type="NCBI Taxonomy" id="2727404"/>
    <lineage>
        <taxon>Eukaryota</taxon>
        <taxon>Viridiplantae</taxon>
        <taxon>Streptophyta</taxon>
        <taxon>Embryophyta</taxon>
        <taxon>Tracheophyta</taxon>
        <taxon>Spermatophyta</taxon>
        <taxon>Magnoliopsida</taxon>
        <taxon>eudicotyledons</taxon>
        <taxon>Gunneridae</taxon>
        <taxon>Pentapetalae</taxon>
        <taxon>asterids</taxon>
        <taxon>lamiids</taxon>
        <taxon>Lamiales</taxon>
        <taxon>Pedaliaceae</taxon>
        <taxon>Sesamum</taxon>
    </lineage>
</organism>
<comment type="caution">
    <text evidence="16">The sequence shown here is derived from an EMBL/GenBank/DDBJ whole genome shotgun (WGS) entry which is preliminary data.</text>
</comment>
<dbReference type="SUPFAM" id="SSF46785">
    <property type="entry name" value="Winged helix' DNA-binding domain"/>
    <property type="match status" value="1"/>
</dbReference>
<keyword evidence="4" id="KW-0805">Transcription regulation</keyword>
<keyword evidence="13" id="KW-0175">Coiled coil</keyword>
<keyword evidence="7" id="KW-0010">Activator</keyword>
<dbReference type="PRINTS" id="PR00056">
    <property type="entry name" value="HSFDOMAIN"/>
</dbReference>
<dbReference type="GO" id="GO:0006357">
    <property type="term" value="P:regulation of transcription by RNA polymerase II"/>
    <property type="evidence" value="ECO:0007669"/>
    <property type="project" value="TreeGrafter"/>
</dbReference>
<dbReference type="FunFam" id="1.10.10.10:FF:000057">
    <property type="entry name" value="Heat shock transcription factor 1"/>
    <property type="match status" value="1"/>
</dbReference>
<feature type="coiled-coil region" evidence="13">
    <location>
        <begin position="268"/>
        <end position="295"/>
    </location>
</feature>
<dbReference type="Pfam" id="PF00447">
    <property type="entry name" value="HSF_DNA-bind"/>
    <property type="match status" value="1"/>
</dbReference>
<feature type="domain" description="HSF-type DNA-binding" evidence="15">
    <location>
        <begin position="133"/>
        <end position="157"/>
    </location>
</feature>
<evidence type="ECO:0000256" key="3">
    <source>
        <dbReference type="ARBA" id="ARBA00022553"/>
    </source>
</evidence>
<dbReference type="EMBL" id="JACGWL010000002">
    <property type="protein sequence ID" value="KAK4408100.1"/>
    <property type="molecule type" value="Genomic_DNA"/>
</dbReference>
<evidence type="ECO:0000256" key="4">
    <source>
        <dbReference type="ARBA" id="ARBA00023015"/>
    </source>
</evidence>
<keyword evidence="3" id="KW-0597">Phosphoprotein</keyword>
<evidence type="ECO:0000256" key="12">
    <source>
        <dbReference type="RuleBase" id="RU004020"/>
    </source>
</evidence>
<evidence type="ECO:0000256" key="6">
    <source>
        <dbReference type="ARBA" id="ARBA00023125"/>
    </source>
</evidence>
<accession>A0AAE1XA47</accession>
<dbReference type="InterPro" id="IPR036390">
    <property type="entry name" value="WH_DNA-bd_sf"/>
</dbReference>
<dbReference type="GO" id="GO:0005634">
    <property type="term" value="C:nucleus"/>
    <property type="evidence" value="ECO:0007669"/>
    <property type="project" value="UniProtKB-SubCell"/>
</dbReference>
<name>A0AAE1XA47_9LAMI</name>
<keyword evidence="5" id="KW-0346">Stress response</keyword>
<evidence type="ECO:0000256" key="11">
    <source>
        <dbReference type="ARBA" id="ARBA00081483"/>
    </source>
</evidence>
<reference evidence="16" key="1">
    <citation type="submission" date="2020-06" db="EMBL/GenBank/DDBJ databases">
        <authorList>
            <person name="Li T."/>
            <person name="Hu X."/>
            <person name="Zhang T."/>
            <person name="Song X."/>
            <person name="Zhang H."/>
            <person name="Dai N."/>
            <person name="Sheng W."/>
            <person name="Hou X."/>
            <person name="Wei L."/>
        </authorList>
    </citation>
    <scope>NUCLEOTIDE SEQUENCE</scope>
    <source>
        <strain evidence="16">K16</strain>
        <tissue evidence="16">Leaf</tissue>
    </source>
</reference>
<evidence type="ECO:0000256" key="9">
    <source>
        <dbReference type="ARBA" id="ARBA00023242"/>
    </source>
</evidence>
<evidence type="ECO:0000256" key="2">
    <source>
        <dbReference type="ARBA" id="ARBA00006403"/>
    </source>
</evidence>
<dbReference type="PROSITE" id="PS00434">
    <property type="entry name" value="HSF_DOMAIN"/>
    <property type="match status" value="1"/>
</dbReference>
<dbReference type="GO" id="GO:0000978">
    <property type="term" value="F:RNA polymerase II cis-regulatory region sequence-specific DNA binding"/>
    <property type="evidence" value="ECO:0007669"/>
    <property type="project" value="TreeGrafter"/>
</dbReference>
<evidence type="ECO:0000256" key="10">
    <source>
        <dbReference type="ARBA" id="ARBA00055747"/>
    </source>
</evidence>
<evidence type="ECO:0000256" key="14">
    <source>
        <dbReference type="SAM" id="SignalP"/>
    </source>
</evidence>
<dbReference type="SMART" id="SM00415">
    <property type="entry name" value="HSF"/>
    <property type="match status" value="1"/>
</dbReference>
<keyword evidence="8" id="KW-0804">Transcription</keyword>
<evidence type="ECO:0000256" key="5">
    <source>
        <dbReference type="ARBA" id="ARBA00023016"/>
    </source>
</evidence>
<dbReference type="PANTHER" id="PTHR10015">
    <property type="entry name" value="HEAT SHOCK TRANSCRIPTION FACTOR"/>
    <property type="match status" value="1"/>
</dbReference>
<evidence type="ECO:0000259" key="15">
    <source>
        <dbReference type="PROSITE" id="PS00434"/>
    </source>
</evidence>
<dbReference type="GO" id="GO:0003700">
    <property type="term" value="F:DNA-binding transcription factor activity"/>
    <property type="evidence" value="ECO:0007669"/>
    <property type="project" value="InterPro"/>
</dbReference>
<protein>
    <recommendedName>
        <fullName evidence="11">Heat stress transcription factor</fullName>
    </recommendedName>
</protein>
<dbReference type="Gene3D" id="1.10.10.10">
    <property type="entry name" value="Winged helix-like DNA-binding domain superfamily/Winged helix DNA-binding domain"/>
    <property type="match status" value="1"/>
</dbReference>
<dbReference type="InterPro" id="IPR036388">
    <property type="entry name" value="WH-like_DNA-bd_sf"/>
</dbReference>
<dbReference type="AlphaFoldDB" id="A0AAE1XA47"/>
<reference evidence="16" key="2">
    <citation type="journal article" date="2024" name="Plant">
        <title>Genomic evolution and insights into agronomic trait innovations of Sesamum species.</title>
        <authorList>
            <person name="Miao H."/>
            <person name="Wang L."/>
            <person name="Qu L."/>
            <person name="Liu H."/>
            <person name="Sun Y."/>
            <person name="Le M."/>
            <person name="Wang Q."/>
            <person name="Wei S."/>
            <person name="Zheng Y."/>
            <person name="Lin W."/>
            <person name="Duan Y."/>
            <person name="Cao H."/>
            <person name="Xiong S."/>
            <person name="Wang X."/>
            <person name="Wei L."/>
            <person name="Li C."/>
            <person name="Ma Q."/>
            <person name="Ju M."/>
            <person name="Zhao R."/>
            <person name="Li G."/>
            <person name="Mu C."/>
            <person name="Tian Q."/>
            <person name="Mei H."/>
            <person name="Zhang T."/>
            <person name="Gao T."/>
            <person name="Zhang H."/>
        </authorList>
    </citation>
    <scope>NUCLEOTIDE SEQUENCE</scope>
    <source>
        <strain evidence="16">K16</strain>
    </source>
</reference>
<dbReference type="PANTHER" id="PTHR10015:SF322">
    <property type="entry name" value="HEAT STRESS TRANSCRIPTION FACTOR A-7A"/>
    <property type="match status" value="1"/>
</dbReference>
<evidence type="ECO:0000313" key="16">
    <source>
        <dbReference type="EMBL" id="KAK4408100.1"/>
    </source>
</evidence>
<dbReference type="GO" id="GO:0034605">
    <property type="term" value="P:cellular response to heat"/>
    <property type="evidence" value="ECO:0007669"/>
    <property type="project" value="TreeGrafter"/>
</dbReference>